<dbReference type="PANTHER" id="PTHR43806">
    <property type="entry name" value="PEPTIDASE S8"/>
    <property type="match status" value="1"/>
</dbReference>
<evidence type="ECO:0000256" key="3">
    <source>
        <dbReference type="ARBA" id="ARBA00022801"/>
    </source>
</evidence>
<dbReference type="Gene3D" id="3.40.50.200">
    <property type="entry name" value="Peptidase S8/S53 domain"/>
    <property type="match status" value="1"/>
</dbReference>
<dbReference type="GO" id="GO:0006508">
    <property type="term" value="P:proteolysis"/>
    <property type="evidence" value="ECO:0007669"/>
    <property type="project" value="UniProtKB-KW"/>
</dbReference>
<evidence type="ECO:0000256" key="4">
    <source>
        <dbReference type="ARBA" id="ARBA00022825"/>
    </source>
</evidence>
<comment type="caution">
    <text evidence="10">The sequence shown here is derived from an EMBL/GenBank/DDBJ whole genome shotgun (WGS) entry which is preliminary data.</text>
</comment>
<protein>
    <submittedName>
        <fullName evidence="10">S8 family serine peptidase</fullName>
    </submittedName>
</protein>
<proteinExistence type="inferred from homology"/>
<dbReference type="InterPro" id="IPR006311">
    <property type="entry name" value="TAT_signal"/>
</dbReference>
<evidence type="ECO:0000313" key="11">
    <source>
        <dbReference type="Proteomes" id="UP000481109"/>
    </source>
</evidence>
<dbReference type="CDD" id="cd07474">
    <property type="entry name" value="Peptidases_S8_subtilisin_Vpr-like"/>
    <property type="match status" value="1"/>
</dbReference>
<dbReference type="PROSITE" id="PS51318">
    <property type="entry name" value="TAT"/>
    <property type="match status" value="1"/>
</dbReference>
<dbReference type="InterPro" id="IPR000209">
    <property type="entry name" value="Peptidase_S8/S53_dom"/>
</dbReference>
<dbReference type="PROSITE" id="PS51892">
    <property type="entry name" value="SUBTILASE"/>
    <property type="match status" value="1"/>
</dbReference>
<evidence type="ECO:0000256" key="5">
    <source>
        <dbReference type="PIRSR" id="PIRSR615500-1"/>
    </source>
</evidence>
<evidence type="ECO:0000313" key="10">
    <source>
        <dbReference type="EMBL" id="NGO74132.1"/>
    </source>
</evidence>
<dbReference type="PANTHER" id="PTHR43806:SF65">
    <property type="entry name" value="SERINE PROTEASE APRX"/>
    <property type="match status" value="1"/>
</dbReference>
<keyword evidence="2 6" id="KW-0645">Protease</keyword>
<dbReference type="SUPFAM" id="SSF52743">
    <property type="entry name" value="Subtilisin-like"/>
    <property type="match status" value="1"/>
</dbReference>
<dbReference type="AlphaFoldDB" id="A0A6G4XAF2"/>
<name>A0A6G4XAF2_9ACTN</name>
<dbReference type="PROSITE" id="PS00137">
    <property type="entry name" value="SUBTILASE_HIS"/>
    <property type="match status" value="1"/>
</dbReference>
<keyword evidence="4 6" id="KW-0720">Serine protease</keyword>
<feature type="active site" description="Charge relay system" evidence="5 6">
    <location>
        <position position="281"/>
    </location>
</feature>
<dbReference type="EMBL" id="JAAKZW010000001">
    <property type="protein sequence ID" value="NGO74132.1"/>
    <property type="molecule type" value="Genomic_DNA"/>
</dbReference>
<dbReference type="InterPro" id="IPR015500">
    <property type="entry name" value="Peptidase_S8_subtilisin-rel"/>
</dbReference>
<dbReference type="Gene3D" id="3.50.30.30">
    <property type="match status" value="1"/>
</dbReference>
<dbReference type="InterPro" id="IPR034213">
    <property type="entry name" value="S8_Vpr-like"/>
</dbReference>
<dbReference type="GO" id="GO:0004252">
    <property type="term" value="F:serine-type endopeptidase activity"/>
    <property type="evidence" value="ECO:0007669"/>
    <property type="project" value="UniProtKB-UniRule"/>
</dbReference>
<evidence type="ECO:0000256" key="2">
    <source>
        <dbReference type="ARBA" id="ARBA00022670"/>
    </source>
</evidence>
<evidence type="ECO:0000256" key="8">
    <source>
        <dbReference type="SAM" id="SignalP"/>
    </source>
</evidence>
<keyword evidence="3 6" id="KW-0378">Hydrolase</keyword>
<dbReference type="InterPro" id="IPR050131">
    <property type="entry name" value="Peptidase_S8_subtilisin-like"/>
</dbReference>
<reference evidence="10 11" key="1">
    <citation type="submission" date="2020-02" db="EMBL/GenBank/DDBJ databases">
        <title>Whole-genome analyses of novel actinobacteria.</title>
        <authorList>
            <person name="Sahin N."/>
            <person name="Tokatli A."/>
        </authorList>
    </citation>
    <scope>NUCLEOTIDE SEQUENCE [LARGE SCALE GENOMIC DNA]</scope>
    <source>
        <strain evidence="10 11">YC504</strain>
    </source>
</reference>
<evidence type="ECO:0000256" key="6">
    <source>
        <dbReference type="PROSITE-ProRule" id="PRU01240"/>
    </source>
</evidence>
<accession>A0A6G4XAF2</accession>
<keyword evidence="11" id="KW-1185">Reference proteome</keyword>
<feature type="signal peptide" evidence="8">
    <location>
        <begin position="1"/>
        <end position="33"/>
    </location>
</feature>
<dbReference type="PROSITE" id="PS00136">
    <property type="entry name" value="SUBTILASE_ASP"/>
    <property type="match status" value="1"/>
</dbReference>
<dbReference type="Pfam" id="PF00082">
    <property type="entry name" value="Peptidase_S8"/>
    <property type="match status" value="1"/>
</dbReference>
<evidence type="ECO:0000256" key="7">
    <source>
        <dbReference type="RuleBase" id="RU003355"/>
    </source>
</evidence>
<organism evidence="10 11">
    <name type="scientific">Streptomyces mesophilus</name>
    <dbReference type="NCBI Taxonomy" id="1775132"/>
    <lineage>
        <taxon>Bacteria</taxon>
        <taxon>Bacillati</taxon>
        <taxon>Actinomycetota</taxon>
        <taxon>Actinomycetes</taxon>
        <taxon>Kitasatosporales</taxon>
        <taxon>Streptomycetaceae</taxon>
        <taxon>Streptomyces</taxon>
    </lineage>
</organism>
<evidence type="ECO:0000256" key="1">
    <source>
        <dbReference type="ARBA" id="ARBA00011073"/>
    </source>
</evidence>
<feature type="chain" id="PRO_5026222087" evidence="8">
    <location>
        <begin position="34"/>
        <end position="1270"/>
    </location>
</feature>
<dbReference type="Proteomes" id="UP000481109">
    <property type="component" value="Unassembled WGS sequence"/>
</dbReference>
<feature type="domain" description="Peptidase S8/S53" evidence="9">
    <location>
        <begin position="240"/>
        <end position="504"/>
    </location>
</feature>
<dbReference type="InterPro" id="IPR036852">
    <property type="entry name" value="Peptidase_S8/S53_dom_sf"/>
</dbReference>
<dbReference type="InterPro" id="IPR022398">
    <property type="entry name" value="Peptidase_S8_His-AS"/>
</dbReference>
<dbReference type="InterPro" id="IPR023828">
    <property type="entry name" value="Peptidase_S8_Ser-AS"/>
</dbReference>
<feature type="active site" description="Charge relay system" evidence="5 6">
    <location>
        <position position="457"/>
    </location>
</feature>
<evidence type="ECO:0000259" key="9">
    <source>
        <dbReference type="Pfam" id="PF00082"/>
    </source>
</evidence>
<feature type="active site" description="Charge relay system" evidence="5 6">
    <location>
        <position position="249"/>
    </location>
</feature>
<keyword evidence="8" id="KW-0732">Signal</keyword>
<sequence length="1270" mass="133505">MKRPQERTRNRLLATSLAIAVGITLPAVSGAQATPPLTGLVTPTQGAAKQSAVTLVTGDRVLVNTDAQGRQSASATAADGTAKTFQTMTDPQGNLFVFPADTVEGIASGALDQRLFNVTQLIKDGYTDDRADTLPVIVAYRDKPTAATLKKRADALPGAERGAILDRMDMAGVGIAKKEAKSFWQQVKPVNKAPRKGEPVTAPGRAGVAKVWYDAKAKVTLDKSVPQIGAPEAWAAGYDGKGAKVAVLDTGVDPDHADVKDNLTATASFVPGLSVNDGNGHGTHVASTIAGNGANSGGRYKGVAPGADLIVGKVLDNQGSGQTSWIMAGMEWAAAQGADVVNMSLGGAASSPDDAMTEAVDRLSASTGTLFVVAAGNSGPKETTVGTPGTADSALTVGAVDKSDVLAGFSSRGPRVGDFAIKPEITAPGVGILAARSAGTSLGTPLNAYYTSLNGTSMATPHVAGAAAILAQRHPDWSGQRIKDALTAHSKTMEGATVYQQGNGRTDIPAALDPKLELSGTADFGLVEWQDAGWEKETRKITLTNPTSSATTVTLALDAGSTLPADALTIPSEPVTIAAGGTAEVSVVLDPNDVPLGQYGGHLKATTAEGATAHTAFGFTKEPERNSLTLDFKDRRGNPAALASFLVLGLDNGYFASLTVAGGHKEVRLPAGRYSVTGQLKTAATGNGTESYANDLFAQPEIDLTEDDRSVTVDGTEATDFDPRLPDESRPLERSNLSYQTVRFTEKRALHVTTGFAGLVTWSDTRFGAIPAEKPATGELWTSFFHAKSEPLIRATLTAPETKELTARTSNYLKRFEGTRKYDVVDAGSGSAADLAATDVRGKAALVRLDRIGGTAGPTLRAVEAAGATAIVLAPNDDSPQSIVVIGVNVPYFATTYREGRDLAATLVKSPRTSITLQGVNESRYTYAGEWDFNEGIPANLGITVRADRFAKVADRYHTDGVARIGYQSLNSWGPFPMTSFRSGTFLQQGEARDNYILAAEGVTYQQHVIPSTSYNADMRETTKAYRPGQVSAGDWWGPAMHNGTATEFACNFCRSDAGVVFQPHVGGDGQSDHYLRGGRTTTWAYYRDGEPIPAGGLIFAPEKATYRFETDSVRAKGYEGVTLGSKVHTEYTFESAAPTQTSVKDCTTLVPKATKCEALPVVVLDYGMQADLLNRAEAGEDYGVTIDASRAKGFTGSADMAGAQLSVSYDGGATWKQADVSRKDGNTFRAEYTHPEVSATDGFVSLRTEVWDAAGNRTLQEITKAYALK</sequence>
<dbReference type="RefSeq" id="WP_165329655.1">
    <property type="nucleotide sequence ID" value="NZ_JAAKZW010000001.1"/>
</dbReference>
<dbReference type="InterPro" id="IPR046450">
    <property type="entry name" value="PA_dom_sf"/>
</dbReference>
<dbReference type="InterPro" id="IPR023827">
    <property type="entry name" value="Peptidase_S8_Asp-AS"/>
</dbReference>
<dbReference type="PROSITE" id="PS00138">
    <property type="entry name" value="SUBTILASE_SER"/>
    <property type="match status" value="1"/>
</dbReference>
<comment type="similarity">
    <text evidence="1 6 7">Belongs to the peptidase S8 family.</text>
</comment>
<dbReference type="SUPFAM" id="SSF52025">
    <property type="entry name" value="PA domain"/>
    <property type="match status" value="1"/>
</dbReference>
<gene>
    <name evidence="10" type="ORF">G6045_00285</name>
</gene>
<dbReference type="PRINTS" id="PR00723">
    <property type="entry name" value="SUBTILISIN"/>
</dbReference>